<sequence length="33" mass="3732">MRLRDPIGSRLQANVGLSSSWDTVLPDYYSYNG</sequence>
<keyword evidence="1" id="KW-1185">Reference proteome</keyword>
<evidence type="ECO:0000313" key="1">
    <source>
        <dbReference type="Proteomes" id="UP000095283"/>
    </source>
</evidence>
<organism evidence="1 2">
    <name type="scientific">Heterorhabditis bacteriophora</name>
    <name type="common">Entomopathogenic nematode worm</name>
    <dbReference type="NCBI Taxonomy" id="37862"/>
    <lineage>
        <taxon>Eukaryota</taxon>
        <taxon>Metazoa</taxon>
        <taxon>Ecdysozoa</taxon>
        <taxon>Nematoda</taxon>
        <taxon>Chromadorea</taxon>
        <taxon>Rhabditida</taxon>
        <taxon>Rhabditina</taxon>
        <taxon>Rhabditomorpha</taxon>
        <taxon>Strongyloidea</taxon>
        <taxon>Heterorhabditidae</taxon>
        <taxon>Heterorhabditis</taxon>
    </lineage>
</organism>
<proteinExistence type="predicted"/>
<dbReference type="Proteomes" id="UP000095283">
    <property type="component" value="Unplaced"/>
</dbReference>
<dbReference type="WBParaSite" id="Hba_15497">
    <property type="protein sequence ID" value="Hba_15497"/>
    <property type="gene ID" value="Hba_15497"/>
</dbReference>
<protein>
    <submittedName>
        <fullName evidence="2">Neur_chan_LBD domain-containing protein</fullName>
    </submittedName>
</protein>
<name>A0A1I7XCS5_HETBA</name>
<accession>A0A1I7XCS5</accession>
<dbReference type="AlphaFoldDB" id="A0A1I7XCS5"/>
<evidence type="ECO:0000313" key="2">
    <source>
        <dbReference type="WBParaSite" id="Hba_15497"/>
    </source>
</evidence>
<reference evidence="2" key="1">
    <citation type="submission" date="2016-11" db="UniProtKB">
        <authorList>
            <consortium name="WormBaseParasite"/>
        </authorList>
    </citation>
    <scope>IDENTIFICATION</scope>
</reference>